<organism evidence="7 8">
    <name type="scientific">Agaricus bisporus var. burnettii</name>
    <dbReference type="NCBI Taxonomy" id="192524"/>
    <lineage>
        <taxon>Eukaryota</taxon>
        <taxon>Fungi</taxon>
        <taxon>Dikarya</taxon>
        <taxon>Basidiomycota</taxon>
        <taxon>Agaricomycotina</taxon>
        <taxon>Agaricomycetes</taxon>
        <taxon>Agaricomycetidae</taxon>
        <taxon>Agaricales</taxon>
        <taxon>Agaricineae</taxon>
        <taxon>Agaricaceae</taxon>
        <taxon>Agaricus</taxon>
    </lineage>
</organism>
<evidence type="ECO:0000313" key="7">
    <source>
        <dbReference type="EMBL" id="KAF7768030.1"/>
    </source>
</evidence>
<dbReference type="PANTHER" id="PTHR11361">
    <property type="entry name" value="DNA MISMATCH REPAIR PROTEIN MUTS FAMILY MEMBER"/>
    <property type="match status" value="1"/>
</dbReference>
<proteinExistence type="inferred from homology"/>
<sequence>MARKRQQSSINLNTRDDSASSGDESRESSNPKRVRWNSMHGGADSDNESERSEVDANKISLAVFCSHGRVGAAYFHPTSCVLYLLEDTQESHHYDFTVLLLEQTSPDVVLTSSKSDENFIDTIRDHLDTTNAIFQIRPYKEFNPTRGKDRLLYLNRLADLPVDENITLQTTSGSVGGVSHNAYDFMSRRREETGDPTMKHWNASIRLSNFSCAENSPLCMSSAGALIDHLVREQALSDLNDEGIRGLVIREIEVLTLNEIMHINMDALLSLQVFENESHASVHSSKFKEGLSLYGTLNYTKTTLGRSLLYSWLMRPSCSISVIKLRHEAVACFSRPENLTPTGVMHGHLKGVKNVPRMLAVMRSGKIKLADWQGLAKLSFHIVMLCDTITELHGGDAINVLQRILTAADIQILKEIGVRVNEVIDWEESTLAERVCVRPGIDEELDNKKHVYHGIDSILSNVAHQISRNVPRNLAMSLNVVYFPQLGYLICIPISQGWEEGLAPVPDNWTLQFSSDDHVYFKSSEMHDMDNHIGDLHSAIVDREIEIIQELLEEVLVHDQMIGDVCDICAELDCLLSFAEASRNYNYKQPEMVEDNVIEIVGGRHPLQEQVVDVFVPNDIKIAGGAGIGSPLRNEDGKILNSVMLCTGANACGKSVFLKQVALIQIMAQIGCFVPADYARLGLVDKIFTRVSTRESVSKVQSAFMIDLNQVSLSLRNCTKRSLILLDEFGKGTLSTDGAGIFCGVLKHLLNRGAECPKVLVATHFHDVFNEQLLNPHNTPITFCHMQVIFCVTDESISEGDESTASFPQLNGIKASTGENITYLYKVTEGLSLDSHAGKCALLCGVPTRVVQRARHVSDLLSRHELNQLLDEEMDEKERGELRAAEDICRRFLAWQLDEEDGKSTKDKLADILGKELE</sequence>
<dbReference type="GO" id="GO:0030983">
    <property type="term" value="F:mismatched DNA binding"/>
    <property type="evidence" value="ECO:0007669"/>
    <property type="project" value="InterPro"/>
</dbReference>
<dbReference type="GO" id="GO:0051026">
    <property type="term" value="P:chiasma assembly"/>
    <property type="evidence" value="ECO:0007669"/>
    <property type="project" value="TreeGrafter"/>
</dbReference>
<dbReference type="GO" id="GO:0005524">
    <property type="term" value="F:ATP binding"/>
    <property type="evidence" value="ECO:0007669"/>
    <property type="project" value="UniProtKB-KW"/>
</dbReference>
<dbReference type="CDD" id="cd03281">
    <property type="entry name" value="ABC_MSH5_euk"/>
    <property type="match status" value="1"/>
</dbReference>
<reference evidence="7 8" key="1">
    <citation type="journal article" name="Sci. Rep.">
        <title>Telomere-to-telomere assembled and centromere annotated genomes of the two main subspecies of the button mushroom Agaricus bisporus reveal especially polymorphic chromosome ends.</title>
        <authorList>
            <person name="Sonnenberg A.S.M."/>
            <person name="Sedaghat-Telgerd N."/>
            <person name="Lavrijssen B."/>
            <person name="Ohm R.A."/>
            <person name="Hendrickx P.M."/>
            <person name="Scholtmeijer K."/>
            <person name="Baars J.J.P."/>
            <person name="van Peer A."/>
        </authorList>
    </citation>
    <scope>NUCLEOTIDE SEQUENCE [LARGE SCALE GENOMIC DNA]</scope>
    <source>
        <strain evidence="7 8">H119_p4</strain>
    </source>
</reference>
<feature type="domain" description="DNA mismatch repair proteins mutS family" evidence="6">
    <location>
        <begin position="722"/>
        <end position="738"/>
    </location>
</feature>
<gene>
    <name evidence="7" type="ORF">Agabi119p4_7273</name>
</gene>
<name>A0A8H7C7W8_AGABI</name>
<dbReference type="InterPro" id="IPR000432">
    <property type="entry name" value="DNA_mismatch_repair_MutS_C"/>
</dbReference>
<feature type="compositionally biased region" description="Basic and acidic residues" evidence="5">
    <location>
        <begin position="14"/>
        <end position="30"/>
    </location>
</feature>
<evidence type="ECO:0000256" key="2">
    <source>
        <dbReference type="ARBA" id="ARBA00022741"/>
    </source>
</evidence>
<accession>A0A8H7C7W8</accession>
<evidence type="ECO:0000256" key="4">
    <source>
        <dbReference type="ARBA" id="ARBA00023125"/>
    </source>
</evidence>
<dbReference type="InterPro" id="IPR007696">
    <property type="entry name" value="DNA_mismatch_repair_MutS_core"/>
</dbReference>
<evidence type="ECO:0000313" key="8">
    <source>
        <dbReference type="Proteomes" id="UP000629468"/>
    </source>
</evidence>
<dbReference type="EMBL" id="JABXXO010000010">
    <property type="protein sequence ID" value="KAF7768030.1"/>
    <property type="molecule type" value="Genomic_DNA"/>
</dbReference>
<dbReference type="PANTHER" id="PTHR11361:SF20">
    <property type="entry name" value="MUTS PROTEIN HOMOLOG 5"/>
    <property type="match status" value="1"/>
</dbReference>
<dbReference type="Pfam" id="PF00488">
    <property type="entry name" value="MutS_V"/>
    <property type="match status" value="1"/>
</dbReference>
<dbReference type="PIRSF" id="PIRSF005813">
    <property type="entry name" value="MSH2"/>
    <property type="match status" value="1"/>
</dbReference>
<comment type="caution">
    <text evidence="7">The sequence shown here is derived from an EMBL/GenBank/DDBJ whole genome shotgun (WGS) entry which is preliminary data.</text>
</comment>
<dbReference type="InterPro" id="IPR036678">
    <property type="entry name" value="MutS_con_dom_sf"/>
</dbReference>
<evidence type="ECO:0000256" key="1">
    <source>
        <dbReference type="ARBA" id="ARBA00006271"/>
    </source>
</evidence>
<protein>
    <recommendedName>
        <fullName evidence="6">DNA mismatch repair proteins mutS family domain-containing protein</fullName>
    </recommendedName>
</protein>
<dbReference type="AlphaFoldDB" id="A0A8H7C7W8"/>
<dbReference type="SUPFAM" id="SSF52540">
    <property type="entry name" value="P-loop containing nucleoside triphosphate hydrolases"/>
    <property type="match status" value="1"/>
</dbReference>
<comment type="similarity">
    <text evidence="1">Belongs to the DNA mismatch repair MutS family.</text>
</comment>
<dbReference type="Pfam" id="PF05192">
    <property type="entry name" value="MutS_III"/>
    <property type="match status" value="1"/>
</dbReference>
<dbReference type="InterPro" id="IPR011184">
    <property type="entry name" value="DNA_mismatch_repair_Msh2"/>
</dbReference>
<evidence type="ECO:0000256" key="5">
    <source>
        <dbReference type="SAM" id="MobiDB-lite"/>
    </source>
</evidence>
<keyword evidence="2" id="KW-0547">Nucleotide-binding</keyword>
<dbReference type="Gene3D" id="3.40.50.300">
    <property type="entry name" value="P-loop containing nucleotide triphosphate hydrolases"/>
    <property type="match status" value="1"/>
</dbReference>
<dbReference type="Gene3D" id="1.10.1420.10">
    <property type="match status" value="1"/>
</dbReference>
<dbReference type="GO" id="GO:0140664">
    <property type="term" value="F:ATP-dependent DNA damage sensor activity"/>
    <property type="evidence" value="ECO:0007669"/>
    <property type="project" value="InterPro"/>
</dbReference>
<dbReference type="InterPro" id="IPR027417">
    <property type="entry name" value="P-loop_NTPase"/>
</dbReference>
<evidence type="ECO:0000256" key="3">
    <source>
        <dbReference type="ARBA" id="ARBA00022840"/>
    </source>
</evidence>
<dbReference type="Proteomes" id="UP000629468">
    <property type="component" value="Unassembled WGS sequence"/>
</dbReference>
<dbReference type="InterPro" id="IPR045076">
    <property type="entry name" value="MutS"/>
</dbReference>
<feature type="region of interest" description="Disordered" evidence="5">
    <location>
        <begin position="1"/>
        <end position="52"/>
    </location>
</feature>
<dbReference type="SUPFAM" id="SSF48334">
    <property type="entry name" value="DNA repair protein MutS, domain III"/>
    <property type="match status" value="1"/>
</dbReference>
<evidence type="ECO:0000259" key="6">
    <source>
        <dbReference type="PROSITE" id="PS00486"/>
    </source>
</evidence>
<dbReference type="SMART" id="SM00533">
    <property type="entry name" value="MUTSd"/>
    <property type="match status" value="1"/>
</dbReference>
<dbReference type="SMART" id="SM00534">
    <property type="entry name" value="MUTSac"/>
    <property type="match status" value="1"/>
</dbReference>
<dbReference type="InterPro" id="IPR036187">
    <property type="entry name" value="DNA_mismatch_repair_MutS_sf"/>
</dbReference>
<keyword evidence="4" id="KW-0238">DNA-binding</keyword>
<dbReference type="Gene3D" id="3.30.420.110">
    <property type="entry name" value="MutS, connector domain"/>
    <property type="match status" value="1"/>
</dbReference>
<dbReference type="GO" id="GO:0006298">
    <property type="term" value="P:mismatch repair"/>
    <property type="evidence" value="ECO:0007669"/>
    <property type="project" value="InterPro"/>
</dbReference>
<keyword evidence="3" id="KW-0067">ATP-binding</keyword>
<dbReference type="GO" id="GO:0005634">
    <property type="term" value="C:nucleus"/>
    <property type="evidence" value="ECO:0007669"/>
    <property type="project" value="TreeGrafter"/>
</dbReference>
<dbReference type="PROSITE" id="PS00486">
    <property type="entry name" value="DNA_MISMATCH_REPAIR_2"/>
    <property type="match status" value="1"/>
</dbReference>